<dbReference type="AlphaFoldDB" id="A0AB74UJ25"/>
<evidence type="ECO:0000256" key="1">
    <source>
        <dbReference type="ARBA" id="ARBA00009405"/>
    </source>
</evidence>
<proteinExistence type="inferred from homology"/>
<name>A0AB74UJ25_9GAMM</name>
<organism evidence="5">
    <name type="scientific">Salinicola endophyticus</name>
    <dbReference type="NCBI Taxonomy" id="1949083"/>
    <lineage>
        <taxon>Bacteria</taxon>
        <taxon>Pseudomonadati</taxon>
        <taxon>Pseudomonadota</taxon>
        <taxon>Gammaproteobacteria</taxon>
        <taxon>Oceanospirillales</taxon>
        <taxon>Halomonadaceae</taxon>
        <taxon>Salinicola</taxon>
    </lineage>
</organism>
<protein>
    <submittedName>
        <fullName evidence="5">Hydroxymethylglutaryl-CoA lyase</fullName>
    </submittedName>
</protein>
<gene>
    <name evidence="5" type="ORF">ABV408_09180</name>
</gene>
<keyword evidence="2" id="KW-0479">Metal-binding</keyword>
<evidence type="ECO:0000256" key="2">
    <source>
        <dbReference type="ARBA" id="ARBA00022723"/>
    </source>
</evidence>
<dbReference type="EMBL" id="CP159578">
    <property type="protein sequence ID" value="XCJ81333.1"/>
    <property type="molecule type" value="Genomic_DNA"/>
</dbReference>
<dbReference type="FunFam" id="3.20.20.70:FF:000071">
    <property type="entry name" value="Hydroxymethylglutaryl-CoA lyase"/>
    <property type="match status" value="1"/>
</dbReference>
<keyword evidence="3 5" id="KW-0456">Lyase</keyword>
<dbReference type="InterPro" id="IPR013785">
    <property type="entry name" value="Aldolase_TIM"/>
</dbReference>
<dbReference type="PANTHER" id="PTHR42738">
    <property type="entry name" value="HYDROXYMETHYLGLUTARYL-COA LYASE"/>
    <property type="match status" value="1"/>
</dbReference>
<dbReference type="PROSITE" id="PS50991">
    <property type="entry name" value="PYR_CT"/>
    <property type="match status" value="1"/>
</dbReference>
<evidence type="ECO:0000256" key="3">
    <source>
        <dbReference type="ARBA" id="ARBA00023239"/>
    </source>
</evidence>
<comment type="similarity">
    <text evidence="1">Belongs to the HMG-CoA lyase family.</text>
</comment>
<dbReference type="RefSeq" id="WP_353982090.1">
    <property type="nucleotide sequence ID" value="NZ_CP159578.1"/>
</dbReference>
<dbReference type="NCBIfam" id="NF004283">
    <property type="entry name" value="PRK05692.1"/>
    <property type="match status" value="1"/>
</dbReference>
<evidence type="ECO:0000259" key="4">
    <source>
        <dbReference type="PROSITE" id="PS50991"/>
    </source>
</evidence>
<dbReference type="Pfam" id="PF00682">
    <property type="entry name" value="HMGL-like"/>
    <property type="match status" value="1"/>
</dbReference>
<reference evidence="5" key="1">
    <citation type="submission" date="2024-06" db="EMBL/GenBank/DDBJ databases">
        <title>Complete genome of Salinicola endophyticus HNIBRBA4755.</title>
        <authorList>
            <person name="Shin S.Y."/>
            <person name="Kang H."/>
            <person name="Song J."/>
        </authorList>
    </citation>
    <scope>NUCLEOTIDE SEQUENCE</scope>
    <source>
        <strain evidence="5">HNIBRBA4755</strain>
    </source>
</reference>
<sequence>MARDTLTPTGGMPRGSERVTLNEVAPRDGLQIETRFVPTEEKIRWIDALSRTGVAKIEATSFTSPKAIPTLRDAEAVMQGIERVAGVDYAVLVPNEKGAERALAVGVDEINLVLSASDSHGRANLRMSAEQSLARFAGIVEITRGSGVRVNASISTAFGCPFEGAVAQRRVMEIIERLLALGIQGISLCDTTGMANPQQVATLCGAVLARWPWLPLTLHVHDTRGMGLVNAFSAWQQGVTRFDAALGGLGGCPFAPGASGNVCTEDLAHMFAQMGVETGVDLSRLLAVAETLPGMVGHAVPGQVVKAGTAERRYPLPAGGA</sequence>
<dbReference type="Gene3D" id="3.20.20.70">
    <property type="entry name" value="Aldolase class I"/>
    <property type="match status" value="1"/>
</dbReference>
<dbReference type="GO" id="GO:0006552">
    <property type="term" value="P:L-leucine catabolic process"/>
    <property type="evidence" value="ECO:0007669"/>
    <property type="project" value="TreeGrafter"/>
</dbReference>
<accession>A0AB74UJ25</accession>
<dbReference type="GO" id="GO:0046872">
    <property type="term" value="F:metal ion binding"/>
    <property type="evidence" value="ECO:0007669"/>
    <property type="project" value="UniProtKB-KW"/>
</dbReference>
<dbReference type="GO" id="GO:0004419">
    <property type="term" value="F:hydroxymethylglutaryl-CoA lyase activity"/>
    <property type="evidence" value="ECO:0007669"/>
    <property type="project" value="TreeGrafter"/>
</dbReference>
<feature type="domain" description="Pyruvate carboxyltransferase" evidence="4">
    <location>
        <begin position="19"/>
        <end position="286"/>
    </location>
</feature>
<dbReference type="SUPFAM" id="SSF51569">
    <property type="entry name" value="Aldolase"/>
    <property type="match status" value="1"/>
</dbReference>
<dbReference type="PANTHER" id="PTHR42738:SF7">
    <property type="entry name" value="HYDROXYMETHYLGLUTARYL-COA LYASE"/>
    <property type="match status" value="1"/>
</dbReference>
<dbReference type="InterPro" id="IPR000891">
    <property type="entry name" value="PYR_CT"/>
</dbReference>
<dbReference type="InterPro" id="IPR043594">
    <property type="entry name" value="HMGL"/>
</dbReference>
<dbReference type="GO" id="GO:0046951">
    <property type="term" value="P:ketone body biosynthetic process"/>
    <property type="evidence" value="ECO:0007669"/>
    <property type="project" value="TreeGrafter"/>
</dbReference>
<dbReference type="CDD" id="cd07938">
    <property type="entry name" value="DRE_TIM_HMGL"/>
    <property type="match status" value="1"/>
</dbReference>
<evidence type="ECO:0000313" key="5">
    <source>
        <dbReference type="EMBL" id="XCJ81333.1"/>
    </source>
</evidence>